<accession>A0A0D2H3Q8</accession>
<dbReference type="InterPro" id="IPR037401">
    <property type="entry name" value="SnoaL-like"/>
</dbReference>
<dbReference type="HOGENOM" id="CLU_1758601_0_0_1"/>
<dbReference type="Pfam" id="PF13577">
    <property type="entry name" value="SnoaL_4"/>
    <property type="match status" value="1"/>
</dbReference>
<dbReference type="SUPFAM" id="SSF54427">
    <property type="entry name" value="NTF2-like"/>
    <property type="match status" value="1"/>
</dbReference>
<dbReference type="RefSeq" id="XP_013289303.1">
    <property type="nucleotide sequence ID" value="XM_013433849.1"/>
</dbReference>
<dbReference type="GeneID" id="25300376"/>
<keyword evidence="3" id="KW-1185">Reference proteome</keyword>
<dbReference type="EMBL" id="KN846969">
    <property type="protein sequence ID" value="KIW85495.1"/>
    <property type="molecule type" value="Genomic_DNA"/>
</dbReference>
<organism evidence="2 3">
    <name type="scientific">Fonsecaea pedrosoi CBS 271.37</name>
    <dbReference type="NCBI Taxonomy" id="1442368"/>
    <lineage>
        <taxon>Eukaryota</taxon>
        <taxon>Fungi</taxon>
        <taxon>Dikarya</taxon>
        <taxon>Ascomycota</taxon>
        <taxon>Pezizomycotina</taxon>
        <taxon>Eurotiomycetes</taxon>
        <taxon>Chaetothyriomycetidae</taxon>
        <taxon>Chaetothyriales</taxon>
        <taxon>Herpotrichiellaceae</taxon>
        <taxon>Fonsecaea</taxon>
    </lineage>
</organism>
<name>A0A0D2H3Q8_9EURO</name>
<dbReference type="Gene3D" id="3.10.450.50">
    <property type="match status" value="1"/>
</dbReference>
<protein>
    <submittedName>
        <fullName evidence="2">Unplaced genomic scaffold supercont1.1, whole genome shotgun sequence</fullName>
    </submittedName>
</protein>
<dbReference type="OrthoDB" id="4119873at2759"/>
<dbReference type="InterPro" id="IPR032710">
    <property type="entry name" value="NTF2-like_dom_sf"/>
</dbReference>
<reference evidence="2 3" key="1">
    <citation type="submission" date="2015-01" db="EMBL/GenBank/DDBJ databases">
        <title>The Genome Sequence of Fonsecaea pedrosoi CBS 271.37.</title>
        <authorList>
            <consortium name="The Broad Institute Genomics Platform"/>
            <person name="Cuomo C."/>
            <person name="de Hoog S."/>
            <person name="Gorbushina A."/>
            <person name="Stielow B."/>
            <person name="Teixiera M."/>
            <person name="Abouelleil A."/>
            <person name="Chapman S.B."/>
            <person name="Priest M."/>
            <person name="Young S.K."/>
            <person name="Wortman J."/>
            <person name="Nusbaum C."/>
            <person name="Birren B."/>
        </authorList>
    </citation>
    <scope>NUCLEOTIDE SEQUENCE [LARGE SCALE GENOMIC DNA]</scope>
    <source>
        <strain evidence="2 3">CBS 271.37</strain>
    </source>
</reference>
<evidence type="ECO:0000259" key="1">
    <source>
        <dbReference type="Pfam" id="PF13577"/>
    </source>
</evidence>
<evidence type="ECO:0000313" key="2">
    <source>
        <dbReference type="EMBL" id="KIW85495.1"/>
    </source>
</evidence>
<dbReference type="VEuPathDB" id="FungiDB:Z517_00886"/>
<proteinExistence type="predicted"/>
<dbReference type="CDD" id="cd00531">
    <property type="entry name" value="NTF2_like"/>
    <property type="match status" value="1"/>
</dbReference>
<sequence length="153" mass="17223">MDSTTREQQRNARADITAVMHRYASLARENADWDAMAALFAPDALYRLPNGVAVDPKRMVEVVQGNEARYIRHHITTIDITFVGEAEAHSEAFYLAVTDRASPDHWGMWKDVFRRREEDHVWLIQDRTIFVDGAAPAGWYATVYGMPGATAGG</sequence>
<evidence type="ECO:0000313" key="3">
    <source>
        <dbReference type="Proteomes" id="UP000053029"/>
    </source>
</evidence>
<gene>
    <name evidence="2" type="ORF">Z517_00886</name>
</gene>
<dbReference type="AlphaFoldDB" id="A0A0D2H3Q8"/>
<feature type="domain" description="SnoaL-like" evidence="1">
    <location>
        <begin position="11"/>
        <end position="128"/>
    </location>
</feature>
<dbReference type="Proteomes" id="UP000053029">
    <property type="component" value="Unassembled WGS sequence"/>
</dbReference>